<evidence type="ECO:0000313" key="2">
    <source>
        <dbReference type="Proteomes" id="UP000006062"/>
    </source>
</evidence>
<evidence type="ECO:0000313" key="1">
    <source>
        <dbReference type="EMBL" id="AFL73623.1"/>
    </source>
</evidence>
<protein>
    <submittedName>
        <fullName evidence="1">Iron only nitrogenase protein AnfO (AnfO_nitrog)</fullName>
    </submittedName>
</protein>
<sequence length="239" mass="25516">MKIAACIDSQGAPLSPQEPGILRLFAHEDGGWRHVSGTAFDGITARSIAEITQQAERLGALLDGAEALLVRDVKGIVVTLLQNLGLRLWRLDGPPEAALDAVRRELEAAARELPDPARFFESGETEGEYRIDLAAVLASDSSLNSQLVLVPFMQQIPFSRLEVVCDHPPRWLDKQLPAAGFDWEDASQDGVCRLIIRPSGESIGMPPRGGGCGKHGTWPAVGGVVGVDARSGRPDASGP</sequence>
<dbReference type="eggNOG" id="ENOG50308XE">
    <property type="taxonomic scope" value="Bacteria"/>
</dbReference>
<dbReference type="STRING" id="765911.Thivi_1643"/>
<keyword evidence="2" id="KW-1185">Reference proteome</keyword>
<dbReference type="OrthoDB" id="200286at2"/>
<dbReference type="HOGENOM" id="CLU_097520_0_0_6"/>
<reference evidence="1 2" key="1">
    <citation type="submission" date="2012-06" db="EMBL/GenBank/DDBJ databases">
        <title>Complete sequence of Thiocystis violascens DSM 198.</title>
        <authorList>
            <consortium name="US DOE Joint Genome Institute"/>
            <person name="Lucas S."/>
            <person name="Han J."/>
            <person name="Lapidus A."/>
            <person name="Cheng J.-F."/>
            <person name="Goodwin L."/>
            <person name="Pitluck S."/>
            <person name="Peters L."/>
            <person name="Ovchinnikova G."/>
            <person name="Teshima H."/>
            <person name="Detter J.C."/>
            <person name="Han C."/>
            <person name="Tapia R."/>
            <person name="Land M."/>
            <person name="Hauser L."/>
            <person name="Kyrpides N."/>
            <person name="Ivanova N."/>
            <person name="Pagani I."/>
            <person name="Vogl K."/>
            <person name="Liu Z."/>
            <person name="Frigaard N.-U."/>
            <person name="Bryant D."/>
            <person name="Woyke T."/>
        </authorList>
    </citation>
    <scope>NUCLEOTIDE SEQUENCE [LARGE SCALE GENOMIC DNA]</scope>
    <source>
        <strain evidence="2">ATCC 17096 / DSM 198 / 6111</strain>
    </source>
</reference>
<dbReference type="RefSeq" id="WP_014778086.1">
    <property type="nucleotide sequence ID" value="NC_018012.1"/>
</dbReference>
<dbReference type="KEGG" id="tvi:Thivi_1643"/>
<dbReference type="Pfam" id="PF09582">
    <property type="entry name" value="AnfO_nitrog"/>
    <property type="match status" value="1"/>
</dbReference>
<accession>I3Y9F5</accession>
<organism evidence="1 2">
    <name type="scientific">Thiocystis violascens (strain ATCC 17096 / DSM 198 / 6111)</name>
    <name type="common">Chromatium violascens</name>
    <dbReference type="NCBI Taxonomy" id="765911"/>
    <lineage>
        <taxon>Bacteria</taxon>
        <taxon>Pseudomonadati</taxon>
        <taxon>Pseudomonadota</taxon>
        <taxon>Gammaproteobacteria</taxon>
        <taxon>Chromatiales</taxon>
        <taxon>Chromatiaceae</taxon>
        <taxon>Thiocystis</taxon>
    </lineage>
</organism>
<dbReference type="Proteomes" id="UP000006062">
    <property type="component" value="Chromosome"/>
</dbReference>
<dbReference type="AlphaFoldDB" id="I3Y9F5"/>
<proteinExistence type="predicted"/>
<name>I3Y9F5_THIV6</name>
<dbReference type="InterPro" id="IPR014287">
    <property type="entry name" value="Nase_Fe-Fe_AnfO"/>
</dbReference>
<dbReference type="EMBL" id="CP003154">
    <property type="protein sequence ID" value="AFL73623.1"/>
    <property type="molecule type" value="Genomic_DNA"/>
</dbReference>
<gene>
    <name evidence="1" type="ordered locus">Thivi_1643</name>
</gene>